<dbReference type="PROSITE" id="PS50405">
    <property type="entry name" value="GST_CTER"/>
    <property type="match status" value="1"/>
</dbReference>
<dbReference type="GO" id="GO:0016740">
    <property type="term" value="F:transferase activity"/>
    <property type="evidence" value="ECO:0007669"/>
    <property type="project" value="UniProtKB-KW"/>
</dbReference>
<dbReference type="InterPro" id="IPR004046">
    <property type="entry name" value="GST_C"/>
</dbReference>
<dbReference type="SFLD" id="SFLDS00019">
    <property type="entry name" value="Glutathione_Transferase_(cytos"/>
    <property type="match status" value="1"/>
</dbReference>
<organism evidence="4 5">
    <name type="scientific">Lonepinella koalarum</name>
    <dbReference type="NCBI Taxonomy" id="53417"/>
    <lineage>
        <taxon>Bacteria</taxon>
        <taxon>Pseudomonadati</taxon>
        <taxon>Pseudomonadota</taxon>
        <taxon>Gammaproteobacteria</taxon>
        <taxon>Pasteurellales</taxon>
        <taxon>Pasteurellaceae</taxon>
        <taxon>Lonepinella</taxon>
    </lineage>
</organism>
<dbReference type="InterPro" id="IPR004045">
    <property type="entry name" value="Glutathione_S-Trfase_N"/>
</dbReference>
<dbReference type="SFLD" id="SFLDG01150">
    <property type="entry name" value="Main.1:_Beta-like"/>
    <property type="match status" value="1"/>
</dbReference>
<gene>
    <name evidence="4" type="ORF">EV692_0039</name>
</gene>
<proteinExistence type="inferred from homology"/>
<dbReference type="Pfam" id="PF00043">
    <property type="entry name" value="GST_C"/>
    <property type="match status" value="1"/>
</dbReference>
<dbReference type="InterPro" id="IPR036249">
    <property type="entry name" value="Thioredoxin-like_sf"/>
</dbReference>
<name>A0A4R1KZH5_9PAST</name>
<keyword evidence="4" id="KW-0808">Transferase</keyword>
<dbReference type="InterPro" id="IPR036282">
    <property type="entry name" value="Glutathione-S-Trfase_C_sf"/>
</dbReference>
<dbReference type="SUPFAM" id="SSF47616">
    <property type="entry name" value="GST C-terminal domain-like"/>
    <property type="match status" value="1"/>
</dbReference>
<comment type="caution">
    <text evidence="4">The sequence shown here is derived from an EMBL/GenBank/DDBJ whole genome shotgun (WGS) entry which is preliminary data.</text>
</comment>
<evidence type="ECO:0000313" key="4">
    <source>
        <dbReference type="EMBL" id="TCK70988.1"/>
    </source>
</evidence>
<dbReference type="Gene3D" id="1.20.1050.10">
    <property type="match status" value="1"/>
</dbReference>
<accession>A0A4R1KZH5</accession>
<evidence type="ECO:0000259" key="2">
    <source>
        <dbReference type="PROSITE" id="PS50404"/>
    </source>
</evidence>
<dbReference type="PANTHER" id="PTHR44051">
    <property type="entry name" value="GLUTATHIONE S-TRANSFERASE-RELATED"/>
    <property type="match status" value="1"/>
</dbReference>
<evidence type="ECO:0000313" key="5">
    <source>
        <dbReference type="Proteomes" id="UP000295496"/>
    </source>
</evidence>
<feature type="domain" description="GST C-terminal" evidence="3">
    <location>
        <begin position="83"/>
        <end position="205"/>
    </location>
</feature>
<comment type="similarity">
    <text evidence="1">Belongs to the GST superfamily.</text>
</comment>
<dbReference type="Gene3D" id="3.40.30.10">
    <property type="entry name" value="Glutaredoxin"/>
    <property type="match status" value="1"/>
</dbReference>
<reference evidence="4 5" key="1">
    <citation type="submission" date="2019-03" db="EMBL/GenBank/DDBJ databases">
        <title>Genomic Encyclopedia of Type Strains, Phase IV (KMG-IV): sequencing the most valuable type-strain genomes for metagenomic binning, comparative biology and taxonomic classification.</title>
        <authorList>
            <person name="Goeker M."/>
        </authorList>
    </citation>
    <scope>NUCLEOTIDE SEQUENCE [LARGE SCALE GENOMIC DNA]</scope>
    <source>
        <strain evidence="4 5">DSM 10053</strain>
    </source>
</reference>
<dbReference type="EMBL" id="SMGJ01000001">
    <property type="protein sequence ID" value="TCK70988.1"/>
    <property type="molecule type" value="Genomic_DNA"/>
</dbReference>
<dbReference type="SFLD" id="SFLDG00358">
    <property type="entry name" value="Main_(cytGST)"/>
    <property type="match status" value="1"/>
</dbReference>
<protein>
    <submittedName>
        <fullName evidence="4">Glutathione S-transferase</fullName>
    </submittedName>
</protein>
<dbReference type="Pfam" id="PF02798">
    <property type="entry name" value="GST_N"/>
    <property type="match status" value="1"/>
</dbReference>
<feature type="domain" description="GST N-terminal" evidence="2">
    <location>
        <begin position="1"/>
        <end position="77"/>
    </location>
</feature>
<dbReference type="RefSeq" id="WP_132299376.1">
    <property type="nucleotide sequence ID" value="NZ_CP170642.1"/>
</dbReference>
<dbReference type="AlphaFoldDB" id="A0A4R1KZH5"/>
<dbReference type="CDD" id="cd03057">
    <property type="entry name" value="GST_N_Beta"/>
    <property type="match status" value="1"/>
</dbReference>
<keyword evidence="5" id="KW-1185">Reference proteome</keyword>
<evidence type="ECO:0000259" key="3">
    <source>
        <dbReference type="PROSITE" id="PS50405"/>
    </source>
</evidence>
<dbReference type="PANTHER" id="PTHR44051:SF8">
    <property type="entry name" value="GLUTATHIONE S-TRANSFERASE GSTA"/>
    <property type="match status" value="1"/>
</dbReference>
<dbReference type="InterPro" id="IPR010987">
    <property type="entry name" value="Glutathione-S-Trfase_C-like"/>
</dbReference>
<sequence>MKLYYLKGSCSTVPHIALEWIGQPYEAVEMSREAIKQADYLALNPQGSVPLLVDGDFALSQNVAILTYLDNLYPDAKIFGSKTVQDKAKATKWLAFCNADIHPIFGRIFNVPTYLQGNEELIKQYRQELAERLLRLYAIADEYLSQHQFFGEQISVADVYLYITLRWSQAIGLDYSHLHHLTAHYQRVGQNAGVQSVLKQQGLPA</sequence>
<evidence type="ECO:0000256" key="1">
    <source>
        <dbReference type="RuleBase" id="RU003494"/>
    </source>
</evidence>
<dbReference type="Proteomes" id="UP000295496">
    <property type="component" value="Unassembled WGS sequence"/>
</dbReference>
<dbReference type="CDD" id="cd03188">
    <property type="entry name" value="GST_C_Beta"/>
    <property type="match status" value="1"/>
</dbReference>
<dbReference type="InterPro" id="IPR040079">
    <property type="entry name" value="Glutathione_S-Trfase"/>
</dbReference>
<dbReference type="PROSITE" id="PS50404">
    <property type="entry name" value="GST_NTER"/>
    <property type="match status" value="1"/>
</dbReference>
<dbReference type="SUPFAM" id="SSF52833">
    <property type="entry name" value="Thioredoxin-like"/>
    <property type="match status" value="1"/>
</dbReference>